<name>A0ABV7FR72_9ALTE</name>
<reference evidence="3" key="1">
    <citation type="journal article" date="2019" name="Int. J. Syst. Evol. Microbiol.">
        <title>The Global Catalogue of Microorganisms (GCM) 10K type strain sequencing project: providing services to taxonomists for standard genome sequencing and annotation.</title>
        <authorList>
            <consortium name="The Broad Institute Genomics Platform"/>
            <consortium name="The Broad Institute Genome Sequencing Center for Infectious Disease"/>
            <person name="Wu L."/>
            <person name="Ma J."/>
        </authorList>
    </citation>
    <scope>NUCLEOTIDE SEQUENCE [LARGE SCALE GENOMIC DNA]</scope>
    <source>
        <strain evidence="3">KCTC 52473</strain>
    </source>
</reference>
<dbReference type="Pfam" id="PF02557">
    <property type="entry name" value="VanY"/>
    <property type="match status" value="1"/>
</dbReference>
<comment type="caution">
    <text evidence="2">The sequence shown here is derived from an EMBL/GenBank/DDBJ whole genome shotgun (WGS) entry which is preliminary data.</text>
</comment>
<evidence type="ECO:0000313" key="2">
    <source>
        <dbReference type="EMBL" id="MFC3121839.1"/>
    </source>
</evidence>
<gene>
    <name evidence="2" type="ORF">ACFOHL_09425</name>
</gene>
<dbReference type="InterPro" id="IPR052179">
    <property type="entry name" value="DD-CPase-like"/>
</dbReference>
<sequence length="231" mass="26189">MIILQEQCFGLNDDHLVNVNDSHQLMAEVADQYKRMQDAAANEGHDLQICSSYRSFDKQLSIWNRKWEGMLPLNTLDGNQLEASKLSSEEKIHAIMLWSALPGASRHHWGTDFDVYDKSKVARYTQDGNRRFELIPEEYEGQGPCAALASWLCDNAPKYNFSFPYATYTGGVAKEPWHLSYSPIANKIIDMLKLESLAALLQGAEINGKSTILPRLPTLFKRYTLNEGTNK</sequence>
<dbReference type="SUPFAM" id="SSF55166">
    <property type="entry name" value="Hedgehog/DD-peptidase"/>
    <property type="match status" value="1"/>
</dbReference>
<evidence type="ECO:0000259" key="1">
    <source>
        <dbReference type="Pfam" id="PF02557"/>
    </source>
</evidence>
<dbReference type="Proteomes" id="UP001595478">
    <property type="component" value="Unassembled WGS sequence"/>
</dbReference>
<dbReference type="Gene3D" id="3.30.1380.10">
    <property type="match status" value="1"/>
</dbReference>
<keyword evidence="3" id="KW-1185">Reference proteome</keyword>
<dbReference type="InterPro" id="IPR003709">
    <property type="entry name" value="VanY-like_core_dom"/>
</dbReference>
<evidence type="ECO:0000313" key="3">
    <source>
        <dbReference type="Proteomes" id="UP001595478"/>
    </source>
</evidence>
<dbReference type="PANTHER" id="PTHR34385">
    <property type="entry name" value="D-ALANYL-D-ALANINE CARBOXYPEPTIDASE"/>
    <property type="match status" value="1"/>
</dbReference>
<protein>
    <submittedName>
        <fullName evidence="2">M15 family metallopeptidase</fullName>
    </submittedName>
</protein>
<dbReference type="PANTHER" id="PTHR34385:SF1">
    <property type="entry name" value="PEPTIDOGLYCAN L-ALANYL-D-GLUTAMATE ENDOPEPTIDASE CWLK"/>
    <property type="match status" value="1"/>
</dbReference>
<dbReference type="EMBL" id="JBHRSW010000014">
    <property type="protein sequence ID" value="MFC3121839.1"/>
    <property type="molecule type" value="Genomic_DNA"/>
</dbReference>
<feature type="domain" description="D-alanyl-D-alanine carboxypeptidase-like core" evidence="1">
    <location>
        <begin position="23"/>
        <end position="183"/>
    </location>
</feature>
<organism evidence="2 3">
    <name type="scientific">Agaribacter flavus</name>
    <dbReference type="NCBI Taxonomy" id="1902781"/>
    <lineage>
        <taxon>Bacteria</taxon>
        <taxon>Pseudomonadati</taxon>
        <taxon>Pseudomonadota</taxon>
        <taxon>Gammaproteobacteria</taxon>
        <taxon>Alteromonadales</taxon>
        <taxon>Alteromonadaceae</taxon>
        <taxon>Agaribacter</taxon>
    </lineage>
</organism>
<proteinExistence type="predicted"/>
<dbReference type="CDD" id="cd14847">
    <property type="entry name" value="DD-carboxypeptidase_like"/>
    <property type="match status" value="1"/>
</dbReference>
<accession>A0ABV7FR72</accession>
<dbReference type="RefSeq" id="WP_376919970.1">
    <property type="nucleotide sequence ID" value="NZ_JBHRSW010000014.1"/>
</dbReference>
<dbReference type="InterPro" id="IPR009045">
    <property type="entry name" value="Zn_M74/Hedgehog-like"/>
</dbReference>